<gene>
    <name evidence="1" type="ORF">OLEA9_A066826</name>
</gene>
<protein>
    <submittedName>
        <fullName evidence="1">Uncharacterized protein</fullName>
    </submittedName>
</protein>
<dbReference type="EMBL" id="CACTIH010004241">
    <property type="protein sequence ID" value="CAA2990297.1"/>
    <property type="molecule type" value="Genomic_DNA"/>
</dbReference>
<organism evidence="1 2">
    <name type="scientific">Olea europaea subsp. europaea</name>
    <dbReference type="NCBI Taxonomy" id="158383"/>
    <lineage>
        <taxon>Eukaryota</taxon>
        <taxon>Viridiplantae</taxon>
        <taxon>Streptophyta</taxon>
        <taxon>Embryophyta</taxon>
        <taxon>Tracheophyta</taxon>
        <taxon>Spermatophyta</taxon>
        <taxon>Magnoliopsida</taxon>
        <taxon>eudicotyledons</taxon>
        <taxon>Gunneridae</taxon>
        <taxon>Pentapetalae</taxon>
        <taxon>asterids</taxon>
        <taxon>lamiids</taxon>
        <taxon>Lamiales</taxon>
        <taxon>Oleaceae</taxon>
        <taxon>Oleeae</taxon>
        <taxon>Olea</taxon>
    </lineage>
</organism>
<evidence type="ECO:0000313" key="1">
    <source>
        <dbReference type="EMBL" id="CAA2990297.1"/>
    </source>
</evidence>
<feature type="non-terminal residue" evidence="1">
    <location>
        <position position="55"/>
    </location>
</feature>
<dbReference type="Proteomes" id="UP000594638">
    <property type="component" value="Unassembled WGS sequence"/>
</dbReference>
<dbReference type="AlphaFoldDB" id="A0A8S0SCK5"/>
<sequence length="55" mass="6400">MGGTWLDRDDWLRPQLERIIREKFRWQPPPMASIKLNFDALIHPGAGDLGAVIWD</sequence>
<name>A0A8S0SCK5_OLEEU</name>
<keyword evidence="2" id="KW-1185">Reference proteome</keyword>
<evidence type="ECO:0000313" key="2">
    <source>
        <dbReference type="Proteomes" id="UP000594638"/>
    </source>
</evidence>
<accession>A0A8S0SCK5</accession>
<comment type="caution">
    <text evidence="1">The sequence shown here is derived from an EMBL/GenBank/DDBJ whole genome shotgun (WGS) entry which is preliminary data.</text>
</comment>
<dbReference type="Gramene" id="OE9A066826T1">
    <property type="protein sequence ID" value="OE9A066826C1"/>
    <property type="gene ID" value="OE9A066826"/>
</dbReference>
<reference evidence="1 2" key="1">
    <citation type="submission" date="2019-12" db="EMBL/GenBank/DDBJ databases">
        <authorList>
            <person name="Alioto T."/>
            <person name="Alioto T."/>
            <person name="Gomez Garrido J."/>
        </authorList>
    </citation>
    <scope>NUCLEOTIDE SEQUENCE [LARGE SCALE GENOMIC DNA]</scope>
</reference>
<proteinExistence type="predicted"/>